<keyword evidence="3" id="KW-1185">Reference proteome</keyword>
<sequence>MNQPKRLAVIVMASASALVGLGRAAASGASLQLGAPTQIEGGPSAEYDWHSVEKAVNVTAKAAAVIKVVQVTRDVVWLTALDLSSSSSSSGGVHRVRNRAAEARAAFD</sequence>
<protein>
    <submittedName>
        <fullName evidence="2">Uncharacterized protein</fullName>
    </submittedName>
</protein>
<dbReference type="EMBL" id="BMOE01000002">
    <property type="protein sequence ID" value="GGJ68480.1"/>
    <property type="molecule type" value="Genomic_DNA"/>
</dbReference>
<keyword evidence="1" id="KW-0732">Signal</keyword>
<reference evidence="2" key="1">
    <citation type="journal article" date="2014" name="Int. J. Syst. Evol. Microbiol.">
        <title>Complete genome sequence of Corynebacterium casei LMG S-19264T (=DSM 44701T), isolated from a smear-ripened cheese.</title>
        <authorList>
            <consortium name="US DOE Joint Genome Institute (JGI-PGF)"/>
            <person name="Walter F."/>
            <person name="Albersmeier A."/>
            <person name="Kalinowski J."/>
            <person name="Ruckert C."/>
        </authorList>
    </citation>
    <scope>NUCLEOTIDE SEQUENCE</scope>
    <source>
        <strain evidence="2">JCM 14371</strain>
    </source>
</reference>
<evidence type="ECO:0000256" key="1">
    <source>
        <dbReference type="SAM" id="SignalP"/>
    </source>
</evidence>
<name>A0A917UMP6_9DEIO</name>
<dbReference type="AlphaFoldDB" id="A0A917UMP6"/>
<evidence type="ECO:0000313" key="3">
    <source>
        <dbReference type="Proteomes" id="UP000635726"/>
    </source>
</evidence>
<accession>A0A917UMP6</accession>
<comment type="caution">
    <text evidence="2">The sequence shown here is derived from an EMBL/GenBank/DDBJ whole genome shotgun (WGS) entry which is preliminary data.</text>
</comment>
<feature type="signal peptide" evidence="1">
    <location>
        <begin position="1"/>
        <end position="24"/>
    </location>
</feature>
<feature type="chain" id="PRO_5037047538" evidence="1">
    <location>
        <begin position="25"/>
        <end position="108"/>
    </location>
</feature>
<organism evidence="2 3">
    <name type="scientific">Deinococcus aquiradiocola</name>
    <dbReference type="NCBI Taxonomy" id="393059"/>
    <lineage>
        <taxon>Bacteria</taxon>
        <taxon>Thermotogati</taxon>
        <taxon>Deinococcota</taxon>
        <taxon>Deinococci</taxon>
        <taxon>Deinococcales</taxon>
        <taxon>Deinococcaceae</taxon>
        <taxon>Deinococcus</taxon>
    </lineage>
</organism>
<dbReference type="Proteomes" id="UP000635726">
    <property type="component" value="Unassembled WGS sequence"/>
</dbReference>
<reference evidence="2" key="2">
    <citation type="submission" date="2020-09" db="EMBL/GenBank/DDBJ databases">
        <authorList>
            <person name="Sun Q."/>
            <person name="Ohkuma M."/>
        </authorList>
    </citation>
    <scope>NUCLEOTIDE SEQUENCE</scope>
    <source>
        <strain evidence="2">JCM 14371</strain>
    </source>
</reference>
<evidence type="ECO:0000313" key="2">
    <source>
        <dbReference type="EMBL" id="GGJ68480.1"/>
    </source>
</evidence>
<dbReference type="RefSeq" id="WP_188961264.1">
    <property type="nucleotide sequence ID" value="NZ_BMOE01000002.1"/>
</dbReference>
<gene>
    <name evidence="2" type="ORF">GCM10008939_11150</name>
</gene>
<proteinExistence type="predicted"/>